<evidence type="ECO:0000313" key="3">
    <source>
        <dbReference type="Proteomes" id="UP000593568"/>
    </source>
</evidence>
<organism evidence="2 3">
    <name type="scientific">Gossypium trilobum</name>
    <dbReference type="NCBI Taxonomy" id="34281"/>
    <lineage>
        <taxon>Eukaryota</taxon>
        <taxon>Viridiplantae</taxon>
        <taxon>Streptophyta</taxon>
        <taxon>Embryophyta</taxon>
        <taxon>Tracheophyta</taxon>
        <taxon>Spermatophyta</taxon>
        <taxon>Magnoliopsida</taxon>
        <taxon>eudicotyledons</taxon>
        <taxon>Gunneridae</taxon>
        <taxon>Pentapetalae</taxon>
        <taxon>rosids</taxon>
        <taxon>malvids</taxon>
        <taxon>Malvales</taxon>
        <taxon>Malvaceae</taxon>
        <taxon>Malvoideae</taxon>
        <taxon>Gossypium</taxon>
    </lineage>
</organism>
<name>A0A7J9ETG9_9ROSI</name>
<dbReference type="EMBL" id="JABEZW010000009">
    <property type="protein sequence ID" value="MBA0776340.1"/>
    <property type="molecule type" value="Genomic_DNA"/>
</dbReference>
<gene>
    <name evidence="2" type="ORF">Gotri_011345</name>
</gene>
<evidence type="ECO:0000313" key="2">
    <source>
        <dbReference type="EMBL" id="MBA0776340.1"/>
    </source>
</evidence>
<comment type="caution">
    <text evidence="2">The sequence shown here is derived from an EMBL/GenBank/DDBJ whole genome shotgun (WGS) entry which is preliminary data.</text>
</comment>
<evidence type="ECO:0000256" key="1">
    <source>
        <dbReference type="SAM" id="MobiDB-lite"/>
    </source>
</evidence>
<accession>A0A7J9ETG9</accession>
<proteinExistence type="predicted"/>
<feature type="region of interest" description="Disordered" evidence="1">
    <location>
        <begin position="1"/>
        <end position="25"/>
    </location>
</feature>
<dbReference type="AlphaFoldDB" id="A0A7J9ETG9"/>
<feature type="compositionally biased region" description="Basic and acidic residues" evidence="1">
    <location>
        <begin position="14"/>
        <end position="25"/>
    </location>
</feature>
<sequence>TRSNGINLEEDDSDLHHDDDGVSEKENGISSIRFSKRVHKLIECMFKVVNIKLLGRRLGFNSLFNKIQALWKSIVTFQLTNLENDYYQILGYGRLYKSASRRKRWSIGDKMNW</sequence>
<keyword evidence="3" id="KW-1185">Reference proteome</keyword>
<reference evidence="2 3" key="1">
    <citation type="journal article" date="2019" name="Genome Biol. Evol.">
        <title>Insights into the evolution of the New World diploid cottons (Gossypium, subgenus Houzingenia) based on genome sequencing.</title>
        <authorList>
            <person name="Grover C.E."/>
            <person name="Arick M.A. 2nd"/>
            <person name="Thrash A."/>
            <person name="Conover J.L."/>
            <person name="Sanders W.S."/>
            <person name="Peterson D.G."/>
            <person name="Frelichowski J.E."/>
            <person name="Scheffler J.A."/>
            <person name="Scheffler B.E."/>
            <person name="Wendel J.F."/>
        </authorList>
    </citation>
    <scope>NUCLEOTIDE SEQUENCE [LARGE SCALE GENOMIC DNA]</scope>
    <source>
        <strain evidence="2">8</strain>
        <tissue evidence="2">Leaf</tissue>
    </source>
</reference>
<dbReference type="Proteomes" id="UP000593568">
    <property type="component" value="Unassembled WGS sequence"/>
</dbReference>
<protein>
    <submittedName>
        <fullName evidence="2">Uncharacterized protein</fullName>
    </submittedName>
</protein>
<feature type="non-terminal residue" evidence="2">
    <location>
        <position position="1"/>
    </location>
</feature>